<protein>
    <recommendedName>
        <fullName evidence="4">Ribbon-helix-helix protein CopG domain-containing protein</fullName>
    </recommendedName>
</protein>
<dbReference type="Proteomes" id="UP000255417">
    <property type="component" value="Unassembled WGS sequence"/>
</dbReference>
<name>A0A379C9U8_9PAST</name>
<proteinExistence type="predicted"/>
<evidence type="ECO:0000313" key="3">
    <source>
        <dbReference type="Proteomes" id="UP000255417"/>
    </source>
</evidence>
<gene>
    <name evidence="2" type="ORF">NCTC12872_01005</name>
</gene>
<dbReference type="OrthoDB" id="5689843at2"/>
<dbReference type="RefSeq" id="WP_115315527.1">
    <property type="nucleotide sequence ID" value="NZ_LWIF01000001.1"/>
</dbReference>
<dbReference type="EMBL" id="UGTA01000001">
    <property type="protein sequence ID" value="SUB59031.1"/>
    <property type="molecule type" value="Genomic_DNA"/>
</dbReference>
<dbReference type="AlphaFoldDB" id="A0A379C9U8"/>
<evidence type="ECO:0000256" key="1">
    <source>
        <dbReference type="SAM" id="MobiDB-lite"/>
    </source>
</evidence>
<accession>A0A379C9U8</accession>
<keyword evidence="3" id="KW-1185">Reference proteome</keyword>
<reference evidence="2 3" key="1">
    <citation type="submission" date="2018-06" db="EMBL/GenBank/DDBJ databases">
        <authorList>
            <consortium name="Pathogen Informatics"/>
            <person name="Doyle S."/>
        </authorList>
    </citation>
    <scope>NUCLEOTIDE SEQUENCE [LARGE SCALE GENOMIC DNA]</scope>
    <source>
        <strain evidence="2 3">NCTC12872</strain>
    </source>
</reference>
<organism evidence="2 3">
    <name type="scientific">Phocoenobacter uteri</name>
    <dbReference type="NCBI Taxonomy" id="146806"/>
    <lineage>
        <taxon>Bacteria</taxon>
        <taxon>Pseudomonadati</taxon>
        <taxon>Pseudomonadota</taxon>
        <taxon>Gammaproteobacteria</taxon>
        <taxon>Pasteurellales</taxon>
        <taxon>Pasteurellaceae</taxon>
        <taxon>Phocoenobacter</taxon>
    </lineage>
</organism>
<evidence type="ECO:0000313" key="2">
    <source>
        <dbReference type="EMBL" id="SUB59031.1"/>
    </source>
</evidence>
<feature type="region of interest" description="Disordered" evidence="1">
    <location>
        <begin position="1"/>
        <end position="23"/>
    </location>
</feature>
<sequence length="72" mass="8182">MTNSTTEHSKKLRAKTAKEHNKKQLEAGIVKRLGLVVPTETLTLFDEIASESGLSRPKALQMLCEFYQKNHR</sequence>
<evidence type="ECO:0008006" key="4">
    <source>
        <dbReference type="Google" id="ProtNLM"/>
    </source>
</evidence>